<accession>A0A1S8J7R7</accession>
<organism evidence="1 2">
    <name type="scientific">Enterococcus faecium</name>
    <name type="common">Streptococcus faecium</name>
    <dbReference type="NCBI Taxonomy" id="1352"/>
    <lineage>
        <taxon>Bacteria</taxon>
        <taxon>Bacillati</taxon>
        <taxon>Bacillota</taxon>
        <taxon>Bacilli</taxon>
        <taxon>Lactobacillales</taxon>
        <taxon>Enterococcaceae</taxon>
        <taxon>Enterococcus</taxon>
    </lineage>
</organism>
<protein>
    <submittedName>
        <fullName evidence="1">Uncharacterized protein</fullName>
    </submittedName>
</protein>
<name>A0A1S8J7R7_ENTFC</name>
<dbReference type="EMBL" id="MVGJ01000020">
    <property type="protein sequence ID" value="OOL83270.1"/>
    <property type="molecule type" value="Genomic_DNA"/>
</dbReference>
<evidence type="ECO:0000313" key="1">
    <source>
        <dbReference type="EMBL" id="OOL83270.1"/>
    </source>
</evidence>
<sequence>MKKHIKKHIKLKNYQRILVQLKEFATGFFQLICYFFLKNIKDC</sequence>
<proteinExistence type="predicted"/>
<dbReference type="AlphaFoldDB" id="A0A1S8J7R7"/>
<dbReference type="Proteomes" id="UP000191171">
    <property type="component" value="Unassembled WGS sequence"/>
</dbReference>
<evidence type="ECO:0000313" key="2">
    <source>
        <dbReference type="Proteomes" id="UP000191171"/>
    </source>
</evidence>
<reference evidence="1 2" key="1">
    <citation type="submission" date="2017-02" db="EMBL/GenBank/DDBJ databases">
        <title>Clonality and virulence of isolates of VRE in Hematopoietic Stem Cell Transplanted (HSCT) patients.</title>
        <authorList>
            <person name="Marchi A.P."/>
            <person name="Martins R.C."/>
            <person name="Marie S.K."/>
            <person name="Levin A.S."/>
            <person name="Costa S.F."/>
        </authorList>
    </citation>
    <scope>NUCLEOTIDE SEQUENCE [LARGE SCALE GENOMIC DNA]</scope>
    <source>
        <strain evidence="1 2">LIM1759</strain>
    </source>
</reference>
<comment type="caution">
    <text evidence="1">The sequence shown here is derived from an EMBL/GenBank/DDBJ whole genome shotgun (WGS) entry which is preliminary data.</text>
</comment>
<gene>
    <name evidence="1" type="ORF">B1P95_04615</name>
</gene>